<dbReference type="PROSITE" id="PS50011">
    <property type="entry name" value="PROTEIN_KINASE_DOM"/>
    <property type="match status" value="1"/>
</dbReference>
<gene>
    <name evidence="5" type="ORF">BJ979_001832</name>
</gene>
<evidence type="ECO:0000256" key="1">
    <source>
        <dbReference type="ARBA" id="ARBA00009670"/>
    </source>
</evidence>
<organism evidence="5 6">
    <name type="scientific">Schumannella luteola</name>
    <dbReference type="NCBI Taxonomy" id="472059"/>
    <lineage>
        <taxon>Bacteria</taxon>
        <taxon>Bacillati</taxon>
        <taxon>Actinomycetota</taxon>
        <taxon>Actinomycetes</taxon>
        <taxon>Micrococcales</taxon>
        <taxon>Microbacteriaceae</taxon>
        <taxon>Schumannella</taxon>
    </lineage>
</organism>
<dbReference type="InterPro" id="IPR011009">
    <property type="entry name" value="Kinase-like_dom_sf"/>
</dbReference>
<feature type="region of interest" description="Disordered" evidence="2">
    <location>
        <begin position="1"/>
        <end position="38"/>
    </location>
</feature>
<name>A0A852Y8D0_9MICO</name>
<dbReference type="PANTHER" id="PTHR10566">
    <property type="entry name" value="CHAPERONE-ACTIVITY OF BC1 COMPLEX CABC1 -RELATED"/>
    <property type="match status" value="1"/>
</dbReference>
<dbReference type="Pfam" id="PF03109">
    <property type="entry name" value="ABC1"/>
    <property type="match status" value="1"/>
</dbReference>
<keyword evidence="6" id="KW-1185">Reference proteome</keyword>
<evidence type="ECO:0000256" key="3">
    <source>
        <dbReference type="SAM" id="Phobius"/>
    </source>
</evidence>
<dbReference type="GO" id="GO:0005524">
    <property type="term" value="F:ATP binding"/>
    <property type="evidence" value="ECO:0007669"/>
    <property type="project" value="InterPro"/>
</dbReference>
<keyword evidence="3" id="KW-1133">Transmembrane helix</keyword>
<feature type="domain" description="Protein kinase" evidence="4">
    <location>
        <begin position="147"/>
        <end position="487"/>
    </location>
</feature>
<proteinExistence type="inferred from homology"/>
<keyword evidence="3" id="KW-0812">Transmembrane</keyword>
<evidence type="ECO:0000256" key="2">
    <source>
        <dbReference type="SAM" id="MobiDB-lite"/>
    </source>
</evidence>
<sequence length="596" mass="63922">MTERGPGGMPTMGSFADRTERSGDEHSGGARRGDGGALSTGRRFAELVRIARRNGLLPLRRLDFGRSPAGSERRSVQAEGLRRALEEAGGAFVKMGQLFSTRDDLLPLEWTHALAHLQREVAPAPPAEVRALLERELAAPLEHVFREFDAEPVAAASIAQVHRAVLPDGSVVAVKIQRPGIEPAVRRDVAIALRVARTLVRGSTVARDLGMDRVAEQYAADLLRQIDFRLEASNLTALRATSLVGPHADEVALPELHAELSTRRALVMQYLDGETVGHRIHAARSASSAGGGADGGADDPTLDTAMRQVLRAFVRQVVIDGVYHSDLHPGNVMVLPDGRPALVDFGAVGRLDRRLRETAQEIVIAYLQSDSQAFADALLSLVELGPRADEREFRRELATFLSYELGPGARIDVRTADALVEILARHGLNVPPDLIAAGRGFAILDGTLRTTVPEFDVLAEARTLANEMIRDQMRPESLRATLATEALGIVPAVRRLPRRVERISRDLEDGRLTVNFRLLSGAGDRRLVTGLVQQALLVLVGVVTGIVALGYLTAAPPASGAAQGLLAPGAVGVGAAIVSAVLFLTAAVDAVRSRRR</sequence>
<dbReference type="Proteomes" id="UP000553888">
    <property type="component" value="Unassembled WGS sequence"/>
</dbReference>
<dbReference type="CDD" id="cd05121">
    <property type="entry name" value="ABC1_ADCK3-like"/>
    <property type="match status" value="1"/>
</dbReference>
<dbReference type="InterPro" id="IPR050154">
    <property type="entry name" value="UbiB_kinase"/>
</dbReference>
<protein>
    <submittedName>
        <fullName evidence="5">Ubiquinone biosynthesis protein</fullName>
    </submittedName>
</protein>
<dbReference type="PANTHER" id="PTHR10566:SF113">
    <property type="entry name" value="PROTEIN ACTIVITY OF BC1 COMPLEX KINASE 7, CHLOROPLASTIC"/>
    <property type="match status" value="1"/>
</dbReference>
<dbReference type="EMBL" id="JACBZY010000001">
    <property type="protein sequence ID" value="NYG99206.1"/>
    <property type="molecule type" value="Genomic_DNA"/>
</dbReference>
<dbReference type="AlphaFoldDB" id="A0A852Y8D0"/>
<feature type="compositionally biased region" description="Gly residues" evidence="2">
    <location>
        <begin position="1"/>
        <end position="10"/>
    </location>
</feature>
<comment type="similarity">
    <text evidence="1">Belongs to the protein kinase superfamily. ADCK protein kinase family.</text>
</comment>
<evidence type="ECO:0000313" key="5">
    <source>
        <dbReference type="EMBL" id="NYG99206.1"/>
    </source>
</evidence>
<feature type="transmembrane region" description="Helical" evidence="3">
    <location>
        <begin position="566"/>
        <end position="588"/>
    </location>
</feature>
<dbReference type="InterPro" id="IPR000719">
    <property type="entry name" value="Prot_kinase_dom"/>
</dbReference>
<dbReference type="GO" id="GO:0004672">
    <property type="term" value="F:protein kinase activity"/>
    <property type="evidence" value="ECO:0007669"/>
    <property type="project" value="InterPro"/>
</dbReference>
<dbReference type="Gene3D" id="1.10.510.10">
    <property type="entry name" value="Transferase(Phosphotransferase) domain 1"/>
    <property type="match status" value="1"/>
</dbReference>
<feature type="transmembrane region" description="Helical" evidence="3">
    <location>
        <begin position="535"/>
        <end position="554"/>
    </location>
</feature>
<reference evidence="5 6" key="1">
    <citation type="submission" date="2020-07" db="EMBL/GenBank/DDBJ databases">
        <title>Sequencing the genomes of 1000 actinobacteria strains.</title>
        <authorList>
            <person name="Klenk H.-P."/>
        </authorList>
    </citation>
    <scope>NUCLEOTIDE SEQUENCE [LARGE SCALE GENOMIC DNA]</scope>
    <source>
        <strain evidence="5 6">DSM 23141</strain>
    </source>
</reference>
<dbReference type="SUPFAM" id="SSF56112">
    <property type="entry name" value="Protein kinase-like (PK-like)"/>
    <property type="match status" value="1"/>
</dbReference>
<evidence type="ECO:0000259" key="4">
    <source>
        <dbReference type="PROSITE" id="PS50011"/>
    </source>
</evidence>
<accession>A0A852Y8D0</accession>
<comment type="caution">
    <text evidence="5">The sequence shown here is derived from an EMBL/GenBank/DDBJ whole genome shotgun (WGS) entry which is preliminary data.</text>
</comment>
<dbReference type="InterPro" id="IPR004147">
    <property type="entry name" value="ABC1_dom"/>
</dbReference>
<dbReference type="RefSeq" id="WP_179567247.1">
    <property type="nucleotide sequence ID" value="NZ_JACBZY010000001.1"/>
</dbReference>
<keyword evidence="3" id="KW-0472">Membrane</keyword>
<keyword evidence="5" id="KW-0830">Ubiquinone</keyword>
<feature type="compositionally biased region" description="Basic and acidic residues" evidence="2">
    <location>
        <begin position="17"/>
        <end position="34"/>
    </location>
</feature>
<evidence type="ECO:0000313" key="6">
    <source>
        <dbReference type="Proteomes" id="UP000553888"/>
    </source>
</evidence>